<evidence type="ECO:0000259" key="7">
    <source>
        <dbReference type="Pfam" id="PF07687"/>
    </source>
</evidence>
<dbReference type="InterPro" id="IPR036264">
    <property type="entry name" value="Bact_exopeptidase_dim_dom"/>
</dbReference>
<evidence type="ECO:0000256" key="6">
    <source>
        <dbReference type="PIRSR" id="PIRSR037238-1"/>
    </source>
</evidence>
<dbReference type="Pfam" id="PF07687">
    <property type="entry name" value="M20_dimer"/>
    <property type="match status" value="1"/>
</dbReference>
<organism evidence="8 9">
    <name type="scientific">Pseudomonas syringae pv. aceris</name>
    <dbReference type="NCBI Taxonomy" id="199198"/>
    <lineage>
        <taxon>Bacteria</taxon>
        <taxon>Pseudomonadati</taxon>
        <taxon>Pseudomonadota</taxon>
        <taxon>Gammaproteobacteria</taxon>
        <taxon>Pseudomonadales</taxon>
        <taxon>Pseudomonadaceae</taxon>
        <taxon>Pseudomonas</taxon>
        <taxon>Pseudomonas syringae</taxon>
    </lineage>
</organism>
<dbReference type="RefSeq" id="WP_003408062.1">
    <property type="nucleotide sequence ID" value="NZ_LGAR01000078.1"/>
</dbReference>
<dbReference type="GO" id="GO:0016787">
    <property type="term" value="F:hydrolase activity"/>
    <property type="evidence" value="ECO:0007669"/>
    <property type="project" value="UniProtKB-KW"/>
</dbReference>
<dbReference type="InterPro" id="IPR050072">
    <property type="entry name" value="Peptidase_M20A"/>
</dbReference>
<comment type="caution">
    <text evidence="8">The sequence shown here is derived from an EMBL/GenBank/DDBJ whole genome shotgun (WGS) entry which is preliminary data.</text>
</comment>
<evidence type="ECO:0000256" key="2">
    <source>
        <dbReference type="ARBA" id="ARBA00022723"/>
    </source>
</evidence>
<dbReference type="PATRIC" id="fig|199198.4.peg.4765"/>
<feature type="active site" evidence="6">
    <location>
        <position position="88"/>
    </location>
</feature>
<dbReference type="Gene3D" id="3.30.70.360">
    <property type="match status" value="1"/>
</dbReference>
<dbReference type="AlphaFoldDB" id="A0A0L8IST2"/>
<dbReference type="InterPro" id="IPR001261">
    <property type="entry name" value="ArgE/DapE_CS"/>
</dbReference>
<protein>
    <submittedName>
        <fullName evidence="8">Peptidase M20:peptidase M20</fullName>
    </submittedName>
</protein>
<dbReference type="PANTHER" id="PTHR43808:SF9">
    <property type="entry name" value="BLL0789 PROTEIN"/>
    <property type="match status" value="1"/>
</dbReference>
<keyword evidence="5" id="KW-0170">Cobalt</keyword>
<sequence>MNEAQLHATAWLAEQYEAMEALLQRLVDTDSNSYDKVGVDAVGELLVEQLQVDGIDVTRIPVEGFGDVLLAELPGGPGKPVLLLGHRDTVFPKGTTSTRGYTRDAELAYGPGVADMKGGLVLNCFALKALKRAGPLPFPVQILYTGDEEIGSASARSHIEHYARQARAVLNPEPGRASGNVVSARKGGATLIIEVNGRAAHSGVNHADGASAIQALAHKVIKLHALTDYAAGITTNVGLICGGTSSNTVAPSATAKLDVRFVELRQWAEILAAVQAIVAEEELPGTSARLLEATTFLPMEARHSTELLSIYQGLAQELGFSVEGEFTGGCADSGFTASLGIPTLCGLGPVGGKVHTDREYLELNTLVPRGQALVATILALGDV</sequence>
<dbReference type="Pfam" id="PF01546">
    <property type="entry name" value="Peptidase_M20"/>
    <property type="match status" value="1"/>
</dbReference>
<accession>A0A0L8IST2</accession>
<dbReference type="EMBL" id="LJPM01000410">
    <property type="protein sequence ID" value="KPW15981.1"/>
    <property type="molecule type" value="Genomic_DNA"/>
</dbReference>
<name>A0A0L8IST2_PSESX</name>
<dbReference type="GO" id="GO:0046872">
    <property type="term" value="F:metal ion binding"/>
    <property type="evidence" value="ECO:0007669"/>
    <property type="project" value="UniProtKB-KW"/>
</dbReference>
<reference evidence="8 9" key="1">
    <citation type="submission" date="2015-09" db="EMBL/GenBank/DDBJ databases">
        <title>Genome announcement of multiple Pseudomonas syringae strains.</title>
        <authorList>
            <person name="Thakur S."/>
            <person name="Wang P.W."/>
            <person name="Gong Y."/>
            <person name="Weir B.S."/>
            <person name="Guttman D.S."/>
        </authorList>
    </citation>
    <scope>NUCLEOTIDE SEQUENCE [LARGE SCALE GENOMIC DNA]</scope>
    <source>
        <strain evidence="8 9">ICMP2802</strain>
    </source>
</reference>
<feature type="active site" description="Proton acceptor" evidence="6">
    <location>
        <position position="148"/>
    </location>
</feature>
<keyword evidence="2" id="KW-0479">Metal-binding</keyword>
<evidence type="ECO:0000256" key="3">
    <source>
        <dbReference type="ARBA" id="ARBA00022801"/>
    </source>
</evidence>
<dbReference type="PIRSF" id="PIRSF037238">
    <property type="entry name" value="Carboxypeptidase_G2"/>
    <property type="match status" value="1"/>
</dbReference>
<evidence type="ECO:0000256" key="4">
    <source>
        <dbReference type="ARBA" id="ARBA00022833"/>
    </source>
</evidence>
<evidence type="ECO:0000313" key="8">
    <source>
        <dbReference type="EMBL" id="KPW15981.1"/>
    </source>
</evidence>
<evidence type="ECO:0000256" key="1">
    <source>
        <dbReference type="ARBA" id="ARBA00001947"/>
    </source>
</evidence>
<dbReference type="Gene3D" id="3.40.630.10">
    <property type="entry name" value="Zn peptidases"/>
    <property type="match status" value="1"/>
</dbReference>
<dbReference type="PANTHER" id="PTHR43808">
    <property type="entry name" value="ACETYLORNITHINE DEACETYLASE"/>
    <property type="match status" value="1"/>
</dbReference>
<dbReference type="SUPFAM" id="SSF53187">
    <property type="entry name" value="Zn-dependent exopeptidases"/>
    <property type="match status" value="1"/>
</dbReference>
<keyword evidence="3" id="KW-0378">Hydrolase</keyword>
<dbReference type="CDD" id="cd03885">
    <property type="entry name" value="M20_CPDG2"/>
    <property type="match status" value="1"/>
</dbReference>
<evidence type="ECO:0000256" key="5">
    <source>
        <dbReference type="ARBA" id="ARBA00023285"/>
    </source>
</evidence>
<evidence type="ECO:0000313" key="9">
    <source>
        <dbReference type="Proteomes" id="UP000050297"/>
    </source>
</evidence>
<feature type="domain" description="Peptidase M20 dimerisation" evidence="7">
    <location>
        <begin position="184"/>
        <end position="284"/>
    </location>
</feature>
<dbReference type="PROSITE" id="PS00758">
    <property type="entry name" value="ARGE_DAPE_CPG2_1"/>
    <property type="match status" value="1"/>
</dbReference>
<gene>
    <name evidence="8" type="ORF">ALO91_02222</name>
</gene>
<dbReference type="SUPFAM" id="SSF55031">
    <property type="entry name" value="Bacterial exopeptidase dimerisation domain"/>
    <property type="match status" value="1"/>
</dbReference>
<dbReference type="InterPro" id="IPR011650">
    <property type="entry name" value="Peptidase_M20_dimer"/>
</dbReference>
<keyword evidence="4" id="KW-0862">Zinc</keyword>
<dbReference type="Proteomes" id="UP000050297">
    <property type="component" value="Unassembled WGS sequence"/>
</dbReference>
<proteinExistence type="predicted"/>
<dbReference type="InterPro" id="IPR002933">
    <property type="entry name" value="Peptidase_M20"/>
</dbReference>
<dbReference type="InterPro" id="IPR017150">
    <property type="entry name" value="Pept_M20_glutamate_carboxypep"/>
</dbReference>
<comment type="cofactor">
    <cofactor evidence="1">
        <name>Zn(2+)</name>
        <dbReference type="ChEBI" id="CHEBI:29105"/>
    </cofactor>
</comment>